<dbReference type="Proteomes" id="UP000279259">
    <property type="component" value="Unassembled WGS sequence"/>
</dbReference>
<dbReference type="GO" id="GO:0042254">
    <property type="term" value="P:ribosome biogenesis"/>
    <property type="evidence" value="ECO:0007669"/>
    <property type="project" value="InterPro"/>
</dbReference>
<feature type="compositionally biased region" description="Basic and acidic residues" evidence="2">
    <location>
        <begin position="104"/>
        <end position="113"/>
    </location>
</feature>
<proteinExistence type="inferred from homology"/>
<gene>
    <name evidence="4" type="ORF">EHS25_001383</name>
</gene>
<dbReference type="Pfam" id="PF03914">
    <property type="entry name" value="CBF"/>
    <property type="match status" value="1"/>
</dbReference>
<dbReference type="AlphaFoldDB" id="A0A427YG61"/>
<dbReference type="OrthoDB" id="10263185at2759"/>
<evidence type="ECO:0000256" key="2">
    <source>
        <dbReference type="SAM" id="MobiDB-lite"/>
    </source>
</evidence>
<feature type="domain" description="CCAAT-binding factor" evidence="3">
    <location>
        <begin position="416"/>
        <end position="564"/>
    </location>
</feature>
<evidence type="ECO:0000313" key="4">
    <source>
        <dbReference type="EMBL" id="RSH90050.1"/>
    </source>
</evidence>
<dbReference type="InterPro" id="IPR005612">
    <property type="entry name" value="CCAAT-binding_factor"/>
</dbReference>
<dbReference type="InterPro" id="IPR027193">
    <property type="entry name" value="Noc4"/>
</dbReference>
<dbReference type="EMBL" id="RSCD01000011">
    <property type="protein sequence ID" value="RSH90050.1"/>
    <property type="molecule type" value="Genomic_DNA"/>
</dbReference>
<dbReference type="STRING" id="1890683.A0A427YG61"/>
<keyword evidence="5" id="KW-1185">Reference proteome</keyword>
<feature type="region of interest" description="Disordered" evidence="2">
    <location>
        <begin position="1"/>
        <end position="26"/>
    </location>
</feature>
<comment type="caution">
    <text evidence="4">The sequence shown here is derived from an EMBL/GenBank/DDBJ whole genome shotgun (WGS) entry which is preliminary data.</text>
</comment>
<evidence type="ECO:0000313" key="5">
    <source>
        <dbReference type="Proteomes" id="UP000279259"/>
    </source>
</evidence>
<dbReference type="PANTHER" id="PTHR12455:SF0">
    <property type="entry name" value="NUCLEOLAR COMPLEX PROTEIN 4 HOMOLOG"/>
    <property type="match status" value="1"/>
</dbReference>
<accession>A0A427YG61</accession>
<protein>
    <recommendedName>
        <fullName evidence="3">CCAAT-binding factor domain-containing protein</fullName>
    </recommendedName>
</protein>
<dbReference type="GO" id="GO:0032040">
    <property type="term" value="C:small-subunit processome"/>
    <property type="evidence" value="ECO:0007669"/>
    <property type="project" value="TreeGrafter"/>
</dbReference>
<organism evidence="4 5">
    <name type="scientific">Saitozyma podzolica</name>
    <dbReference type="NCBI Taxonomy" id="1890683"/>
    <lineage>
        <taxon>Eukaryota</taxon>
        <taxon>Fungi</taxon>
        <taxon>Dikarya</taxon>
        <taxon>Basidiomycota</taxon>
        <taxon>Agaricomycotina</taxon>
        <taxon>Tremellomycetes</taxon>
        <taxon>Tremellales</taxon>
        <taxon>Trimorphomycetaceae</taxon>
        <taxon>Saitozyma</taxon>
    </lineage>
</organism>
<dbReference type="PANTHER" id="PTHR12455">
    <property type="entry name" value="NUCLEOLAR COMPLEX PROTEIN 4"/>
    <property type="match status" value="1"/>
</dbReference>
<reference evidence="4 5" key="1">
    <citation type="submission" date="2018-11" db="EMBL/GenBank/DDBJ databases">
        <title>Genome sequence of Saitozyma podzolica DSM 27192.</title>
        <authorList>
            <person name="Aliyu H."/>
            <person name="Gorte O."/>
            <person name="Ochsenreither K."/>
        </authorList>
    </citation>
    <scope>NUCLEOTIDE SEQUENCE [LARGE SCALE GENOMIC DNA]</scope>
    <source>
        <strain evidence="4 5">DSM 27192</strain>
    </source>
</reference>
<evidence type="ECO:0000256" key="1">
    <source>
        <dbReference type="ARBA" id="ARBA00007797"/>
    </source>
</evidence>
<dbReference type="GO" id="GO:0030692">
    <property type="term" value="C:Noc4p-Nop14p complex"/>
    <property type="evidence" value="ECO:0007669"/>
    <property type="project" value="TreeGrafter"/>
</dbReference>
<evidence type="ECO:0000259" key="3">
    <source>
        <dbReference type="Pfam" id="PF03914"/>
    </source>
</evidence>
<sequence length="664" mass="73397">MSKSSLPIKAVKSKPSRPSDPSRSTSAALLERLQKLESALQGSASDPNPLLELVAVARNGSPEVVHKAIWALHRVFMKLIREDRVGGLSENGTRAAVSGDEEEAGRRSGDEKREAREVKAWVRDRLVEYVEVLGGLLRDSEAALRTSAVPLLFSLLPPLSASVSLPDYPIIHIPYFRILLRSLLFPSDSLRGASRREPPSSSSSSSNEATRVWTVVAQNQIDAPEGTLPADVAELVTDEFWAKYDDIRWAFFREATGPQRVLHPLLRFHTFLFGTSVQKAKLGALEGKSASGRKNRKGKGKGKESGVDAIPDWMAYYESSEDEEDVKIGKKRSASGRSAQLSVHASIHSVVSHQNMYTGLWEAVLGGVPLDEGWTRKILVGLHGSKGILGHMKPERRVRVADWLGSLVDRGGAEAMLAMNGLFVLMTQYNLDYPNFYQRLYALLDANALHVRYRARFFRLIDTFLRSALLPASLVASFIKRLSRLALTGPPAGVIMVIPFVYNLFKRHPGCMVMLQRLDDGDGEYNDPYDANEVSPTSTRAIDSSCWELASLQNHYLASVSTLAKIFSETFTKPEFNLEDFLDHGYGTCLSLAPFDPAGQTQSAFCQHNMMIQVILDMLDFRGATTPQRKTSTSDTQPLRSFSVPVFRIAGWKQSADAGSHTAF</sequence>
<name>A0A427YG61_9TREE</name>
<comment type="similarity">
    <text evidence="1">Belongs to the CBF/MAK21 family.</text>
</comment>
<feature type="region of interest" description="Disordered" evidence="2">
    <location>
        <begin position="90"/>
        <end position="113"/>
    </location>
</feature>